<dbReference type="Gene3D" id="3.10.20.850">
    <property type="entry name" value="Protein of unknown function DUF3861"/>
    <property type="match status" value="1"/>
</dbReference>
<dbReference type="EMBL" id="JAOANI010000020">
    <property type="protein sequence ID" value="MCT7359957.1"/>
    <property type="molecule type" value="Genomic_DNA"/>
</dbReference>
<comment type="caution">
    <text evidence="1">The sequence shown here is derived from an EMBL/GenBank/DDBJ whole genome shotgun (WGS) entry which is preliminary data.</text>
</comment>
<keyword evidence="2" id="KW-1185">Reference proteome</keyword>
<proteinExistence type="predicted"/>
<reference evidence="1" key="2">
    <citation type="submission" date="2022-08" db="EMBL/GenBank/DDBJ databases">
        <authorList>
            <person name="Dong C."/>
        </authorList>
    </citation>
    <scope>NUCLEOTIDE SEQUENCE</scope>
    <source>
        <strain evidence="1">59MF3M-4</strain>
    </source>
</reference>
<reference evidence="1" key="1">
    <citation type="journal article" date="2022" name="Front. Microbiol.">
        <title>Genome-based taxonomic rearrangement of Oceanobacter-related bacteria including the description of Thalassolituus hydrocarbonoclasticus sp. nov. and Thalassolituus pacificus sp. nov. and emended description of the genus Thalassolituus.</title>
        <authorList>
            <person name="Dong C."/>
            <person name="Wei L."/>
            <person name="Wang J."/>
            <person name="Lai Q."/>
            <person name="Huang Z."/>
            <person name="Shao Z."/>
        </authorList>
    </citation>
    <scope>NUCLEOTIDE SEQUENCE</scope>
    <source>
        <strain evidence="1">59MF3M-4</strain>
    </source>
</reference>
<dbReference type="InterPro" id="IPR038194">
    <property type="entry name" value="DUF3861_sf"/>
</dbReference>
<sequence length="94" mass="10967">MKQHQYEIQVKHLSDAKGQPSTYPQALVFEVGNHDDIFKIVERIKSRGDLQGYEEAFALGLKLFSEVMLENKDHPLFSEFKPHFMDFIKQLKKG</sequence>
<dbReference type="InterPro" id="IPR024476">
    <property type="entry name" value="DUF3861"/>
</dbReference>
<dbReference type="RefSeq" id="WP_260976820.1">
    <property type="nucleotide sequence ID" value="NZ_JAOANI010000020.1"/>
</dbReference>
<name>A0A9X3AHK9_9GAMM</name>
<accession>A0A9X3AHK9</accession>
<evidence type="ECO:0000313" key="2">
    <source>
        <dbReference type="Proteomes" id="UP001147830"/>
    </source>
</evidence>
<dbReference type="AlphaFoldDB" id="A0A9X3AHK9"/>
<gene>
    <name evidence="1" type="ORF">NYR02_13135</name>
</gene>
<organism evidence="1 2">
    <name type="scientific">Thalassolituus pacificus</name>
    <dbReference type="NCBI Taxonomy" id="2975440"/>
    <lineage>
        <taxon>Bacteria</taxon>
        <taxon>Pseudomonadati</taxon>
        <taxon>Pseudomonadota</taxon>
        <taxon>Gammaproteobacteria</taxon>
        <taxon>Oceanospirillales</taxon>
        <taxon>Oceanospirillaceae</taxon>
        <taxon>Thalassolituus</taxon>
    </lineage>
</organism>
<evidence type="ECO:0000313" key="1">
    <source>
        <dbReference type="EMBL" id="MCT7359957.1"/>
    </source>
</evidence>
<protein>
    <submittedName>
        <fullName evidence="1">DUF3861 domain-containing protein</fullName>
    </submittedName>
</protein>
<dbReference type="Proteomes" id="UP001147830">
    <property type="component" value="Unassembled WGS sequence"/>
</dbReference>
<dbReference type="Pfam" id="PF12977">
    <property type="entry name" value="DUF3861"/>
    <property type="match status" value="1"/>
</dbReference>